<keyword evidence="3" id="KW-0804">Transcription</keyword>
<dbReference type="GO" id="GO:0000976">
    <property type="term" value="F:transcription cis-regulatory region binding"/>
    <property type="evidence" value="ECO:0007669"/>
    <property type="project" value="TreeGrafter"/>
</dbReference>
<dbReference type="AlphaFoldDB" id="A0A1I5FEA4"/>
<evidence type="ECO:0000256" key="4">
    <source>
        <dbReference type="PROSITE-ProRule" id="PRU00335"/>
    </source>
</evidence>
<dbReference type="eggNOG" id="COG1309">
    <property type="taxonomic scope" value="Bacteria"/>
</dbReference>
<dbReference type="PROSITE" id="PS50977">
    <property type="entry name" value="HTH_TETR_2"/>
    <property type="match status" value="1"/>
</dbReference>
<dbReference type="InParanoid" id="A0A1I5FEA4"/>
<proteinExistence type="predicted"/>
<reference evidence="6 7" key="1">
    <citation type="submission" date="2016-10" db="EMBL/GenBank/DDBJ databases">
        <authorList>
            <person name="de Groot N.N."/>
        </authorList>
    </citation>
    <scope>NUCLEOTIDE SEQUENCE [LARGE SCALE GENOMIC DNA]</scope>
    <source>
        <strain evidence="6 7">DSM 43067</strain>
    </source>
</reference>
<keyword evidence="2 4" id="KW-0238">DNA-binding</keyword>
<keyword evidence="7" id="KW-1185">Reference proteome</keyword>
<dbReference type="InterPro" id="IPR009057">
    <property type="entry name" value="Homeodomain-like_sf"/>
</dbReference>
<dbReference type="Gene3D" id="1.10.10.60">
    <property type="entry name" value="Homeodomain-like"/>
    <property type="match status" value="1"/>
</dbReference>
<dbReference type="Pfam" id="PF00440">
    <property type="entry name" value="TetR_N"/>
    <property type="match status" value="1"/>
</dbReference>
<protein>
    <submittedName>
        <fullName evidence="6">Regulatory protein, tetR family</fullName>
    </submittedName>
</protein>
<evidence type="ECO:0000313" key="6">
    <source>
        <dbReference type="EMBL" id="SFO22108.1"/>
    </source>
</evidence>
<evidence type="ECO:0000313" key="7">
    <source>
        <dbReference type="Proteomes" id="UP000183413"/>
    </source>
</evidence>
<evidence type="ECO:0000256" key="3">
    <source>
        <dbReference type="ARBA" id="ARBA00023163"/>
    </source>
</evidence>
<feature type="DNA-binding region" description="H-T-H motif" evidence="4">
    <location>
        <begin position="38"/>
        <end position="57"/>
    </location>
</feature>
<feature type="domain" description="HTH tetR-type" evidence="5">
    <location>
        <begin position="15"/>
        <end position="75"/>
    </location>
</feature>
<dbReference type="EMBL" id="FOVH01000004">
    <property type="protein sequence ID" value="SFO22108.1"/>
    <property type="molecule type" value="Genomic_DNA"/>
</dbReference>
<sequence length="203" mass="22383">MVRKYEQRLRAEAAQETRRRILDAVYARLREAPSEPVSIDRIARLARVARPTVYQVFGSRAGLFEEVGADLLDRGGFQDMLRASAHPDAREALRGGIRGVVAMYATHRDVLRALHSMAMLDAAAVGGAVQRLEARRARGMAQTAERLSAANALRPDVTPAEATDVLCLLTSFDGFDHLHTARSRPPEDVARLLIETAERTLLS</sequence>
<evidence type="ECO:0000259" key="5">
    <source>
        <dbReference type="PROSITE" id="PS50977"/>
    </source>
</evidence>
<gene>
    <name evidence="6" type="ORF">SAMN04489713_104560</name>
</gene>
<dbReference type="InterPro" id="IPR001647">
    <property type="entry name" value="HTH_TetR"/>
</dbReference>
<dbReference type="PANTHER" id="PTHR30055">
    <property type="entry name" value="HTH-TYPE TRANSCRIPTIONAL REGULATOR RUTR"/>
    <property type="match status" value="1"/>
</dbReference>
<accession>A0A1I5FEA4</accession>
<evidence type="ECO:0000256" key="2">
    <source>
        <dbReference type="ARBA" id="ARBA00023125"/>
    </source>
</evidence>
<dbReference type="SUPFAM" id="SSF46689">
    <property type="entry name" value="Homeodomain-like"/>
    <property type="match status" value="1"/>
</dbReference>
<dbReference type="RefSeq" id="WP_075021257.1">
    <property type="nucleotide sequence ID" value="NZ_FOVH01000004.1"/>
</dbReference>
<dbReference type="GO" id="GO:0003700">
    <property type="term" value="F:DNA-binding transcription factor activity"/>
    <property type="evidence" value="ECO:0007669"/>
    <property type="project" value="TreeGrafter"/>
</dbReference>
<keyword evidence="1" id="KW-0805">Transcription regulation</keyword>
<name>A0A1I5FEA4_9ACTN</name>
<dbReference type="Proteomes" id="UP000183413">
    <property type="component" value="Unassembled WGS sequence"/>
</dbReference>
<dbReference type="InterPro" id="IPR050109">
    <property type="entry name" value="HTH-type_TetR-like_transc_reg"/>
</dbReference>
<dbReference type="PANTHER" id="PTHR30055:SF234">
    <property type="entry name" value="HTH-TYPE TRANSCRIPTIONAL REGULATOR BETI"/>
    <property type="match status" value="1"/>
</dbReference>
<dbReference type="Gene3D" id="1.10.357.10">
    <property type="entry name" value="Tetracycline Repressor, domain 2"/>
    <property type="match status" value="1"/>
</dbReference>
<evidence type="ECO:0000256" key="1">
    <source>
        <dbReference type="ARBA" id="ARBA00023015"/>
    </source>
</evidence>
<organism evidence="6 7">
    <name type="scientific">Actinomadura madurae</name>
    <dbReference type="NCBI Taxonomy" id="1993"/>
    <lineage>
        <taxon>Bacteria</taxon>
        <taxon>Bacillati</taxon>
        <taxon>Actinomycetota</taxon>
        <taxon>Actinomycetes</taxon>
        <taxon>Streptosporangiales</taxon>
        <taxon>Thermomonosporaceae</taxon>
        <taxon>Actinomadura</taxon>
    </lineage>
</organism>